<evidence type="ECO:0000313" key="15">
    <source>
        <dbReference type="EMBL" id="MCR6097282.1"/>
    </source>
</evidence>
<keyword evidence="8 15" id="KW-0418">Kinase</keyword>
<evidence type="ECO:0000256" key="12">
    <source>
        <dbReference type="SAM" id="Phobius"/>
    </source>
</evidence>
<dbReference type="PROSITE" id="PS50109">
    <property type="entry name" value="HIS_KIN"/>
    <property type="match status" value="1"/>
</dbReference>
<dbReference type="GO" id="GO:0005524">
    <property type="term" value="F:ATP binding"/>
    <property type="evidence" value="ECO:0007669"/>
    <property type="project" value="UniProtKB-KW"/>
</dbReference>
<sequence>MIKIRTKLLIYFATILLLMMTLFYFHEQSNQQVTNFNNENIEHFFLLNEITKSTNQTFQALQIYAHEPLPDNQSSYEEERNYLEQLQQEFAAKETVDIPMKNFLNLMTTFLEQTQQTVDGIQNQDIPHYSLYLVESETTAGYIHEKTRDIINMELTTYQDLSWLMDRKVENTKKMSNAIIIAVILLSILFAIWFSNGITKTINQLTWTAKEISKGNYFVQDLVVPRRDELYFLTETFNDMKQNIIESMNQIEEKSRLAHLLKEMELRSLQNQINPHFLFNTLNTISKTAYIEGAERTSDLITSVSALLRYNIGNLDRATTLKDEVNIVNEYFFIQNTRFGERVKFVQHIDPACLSKPIPCLTLQPIVENAFVHGIENIAKGAKITLDIYEKGESIYLEVSDNGVGMDQQTIEHLLGAKDKEATPPSKKRSGHSTGIGLVNVIDRLRLFNKHSKVSIDSEPGKGTRIRIQLLK</sequence>
<dbReference type="AlphaFoldDB" id="A0A9Q4B2S3"/>
<dbReference type="PANTHER" id="PTHR34220">
    <property type="entry name" value="SENSOR HISTIDINE KINASE YPDA"/>
    <property type="match status" value="1"/>
</dbReference>
<comment type="caution">
    <text evidence="15">The sequence shown here is derived from an EMBL/GenBank/DDBJ whole genome shotgun (WGS) entry which is preliminary data.</text>
</comment>
<accession>A0A9Q4B2S3</accession>
<dbReference type="Pfam" id="PF02518">
    <property type="entry name" value="HATPase_c"/>
    <property type="match status" value="1"/>
</dbReference>
<dbReference type="SUPFAM" id="SSF55874">
    <property type="entry name" value="ATPase domain of HSP90 chaperone/DNA topoisomerase II/histidine kinase"/>
    <property type="match status" value="1"/>
</dbReference>
<evidence type="ECO:0000256" key="8">
    <source>
        <dbReference type="ARBA" id="ARBA00022777"/>
    </source>
</evidence>
<dbReference type="Pfam" id="PF06580">
    <property type="entry name" value="His_kinase"/>
    <property type="match status" value="1"/>
</dbReference>
<comment type="subcellular location">
    <subcellularLocation>
        <location evidence="2">Cell membrane</location>
        <topology evidence="2">Multi-pass membrane protein</topology>
    </subcellularLocation>
</comment>
<dbReference type="InterPro" id="IPR010559">
    <property type="entry name" value="Sig_transdc_His_kin_internal"/>
</dbReference>
<feature type="transmembrane region" description="Helical" evidence="12">
    <location>
        <begin position="6"/>
        <end position="25"/>
    </location>
</feature>
<dbReference type="GO" id="GO:0000155">
    <property type="term" value="F:phosphorelay sensor kinase activity"/>
    <property type="evidence" value="ECO:0007669"/>
    <property type="project" value="InterPro"/>
</dbReference>
<dbReference type="InterPro" id="IPR003594">
    <property type="entry name" value="HATPase_dom"/>
</dbReference>
<evidence type="ECO:0000256" key="5">
    <source>
        <dbReference type="ARBA" id="ARBA00022553"/>
    </source>
</evidence>
<keyword evidence="9" id="KW-0067">ATP-binding</keyword>
<evidence type="ECO:0000256" key="6">
    <source>
        <dbReference type="ARBA" id="ARBA00022679"/>
    </source>
</evidence>
<feature type="domain" description="HAMP" evidence="14">
    <location>
        <begin position="196"/>
        <end position="249"/>
    </location>
</feature>
<name>A0A9Q4B2S3_SALAG</name>
<keyword evidence="4" id="KW-1003">Cell membrane</keyword>
<dbReference type="EC" id="2.7.13.3" evidence="3"/>
<dbReference type="CDD" id="cd06225">
    <property type="entry name" value="HAMP"/>
    <property type="match status" value="1"/>
</dbReference>
<dbReference type="Proteomes" id="UP001057753">
    <property type="component" value="Unassembled WGS sequence"/>
</dbReference>
<evidence type="ECO:0000259" key="13">
    <source>
        <dbReference type="PROSITE" id="PS50109"/>
    </source>
</evidence>
<dbReference type="GO" id="GO:0005886">
    <property type="term" value="C:plasma membrane"/>
    <property type="evidence" value="ECO:0007669"/>
    <property type="project" value="UniProtKB-SubCell"/>
</dbReference>
<organism evidence="15 16">
    <name type="scientific">Salipaludibacillus agaradhaerens</name>
    <name type="common">Bacillus agaradhaerens</name>
    <dbReference type="NCBI Taxonomy" id="76935"/>
    <lineage>
        <taxon>Bacteria</taxon>
        <taxon>Bacillati</taxon>
        <taxon>Bacillota</taxon>
        <taxon>Bacilli</taxon>
        <taxon>Bacillales</taxon>
        <taxon>Bacillaceae</taxon>
    </lineage>
</organism>
<evidence type="ECO:0000256" key="9">
    <source>
        <dbReference type="ARBA" id="ARBA00022840"/>
    </source>
</evidence>
<evidence type="ECO:0000256" key="4">
    <source>
        <dbReference type="ARBA" id="ARBA00022475"/>
    </source>
</evidence>
<dbReference type="Gene3D" id="6.10.340.10">
    <property type="match status" value="1"/>
</dbReference>
<keyword evidence="6" id="KW-0808">Transferase</keyword>
<evidence type="ECO:0000256" key="11">
    <source>
        <dbReference type="ARBA" id="ARBA00023136"/>
    </source>
</evidence>
<evidence type="ECO:0000256" key="3">
    <source>
        <dbReference type="ARBA" id="ARBA00012438"/>
    </source>
</evidence>
<evidence type="ECO:0000259" key="14">
    <source>
        <dbReference type="PROSITE" id="PS50885"/>
    </source>
</evidence>
<keyword evidence="10" id="KW-0902">Two-component regulatory system</keyword>
<dbReference type="InterPro" id="IPR003660">
    <property type="entry name" value="HAMP_dom"/>
</dbReference>
<dbReference type="RefSeq" id="WP_257821686.1">
    <property type="nucleotide sequence ID" value="NZ_JABXYM010000001.1"/>
</dbReference>
<dbReference type="PANTHER" id="PTHR34220:SF7">
    <property type="entry name" value="SENSOR HISTIDINE KINASE YPDA"/>
    <property type="match status" value="1"/>
</dbReference>
<comment type="catalytic activity">
    <reaction evidence="1">
        <text>ATP + protein L-histidine = ADP + protein N-phospho-L-histidine.</text>
        <dbReference type="EC" id="2.7.13.3"/>
    </reaction>
</comment>
<feature type="domain" description="Histidine kinase" evidence="13">
    <location>
        <begin position="363"/>
        <end position="472"/>
    </location>
</feature>
<keyword evidence="16" id="KW-1185">Reference proteome</keyword>
<dbReference type="SMART" id="SM00304">
    <property type="entry name" value="HAMP"/>
    <property type="match status" value="1"/>
</dbReference>
<dbReference type="InterPro" id="IPR036890">
    <property type="entry name" value="HATPase_C_sf"/>
</dbReference>
<keyword evidence="7" id="KW-0547">Nucleotide-binding</keyword>
<keyword evidence="12" id="KW-1133">Transmembrane helix</keyword>
<keyword evidence="12" id="KW-0812">Transmembrane</keyword>
<dbReference type="EMBL" id="JABXYM010000001">
    <property type="protein sequence ID" value="MCR6097282.1"/>
    <property type="molecule type" value="Genomic_DNA"/>
</dbReference>
<keyword evidence="11 12" id="KW-0472">Membrane</keyword>
<keyword evidence="5" id="KW-0597">Phosphoprotein</keyword>
<dbReference type="PROSITE" id="PS50885">
    <property type="entry name" value="HAMP"/>
    <property type="match status" value="1"/>
</dbReference>
<reference evidence="15" key="1">
    <citation type="submission" date="2020-06" db="EMBL/GenBank/DDBJ databases">
        <title>Insight into the genomes of haloalkaliphilic bacilli from Kenyan soda lakes.</title>
        <authorList>
            <person name="Mwirichia R."/>
            <person name="Villamizar G.C."/>
            <person name="Poehlein A."/>
            <person name="Mugweru J."/>
            <person name="Kipnyargis A."/>
            <person name="Kiplimo D."/>
            <person name="Orwa P."/>
            <person name="Daniel R."/>
        </authorList>
    </citation>
    <scope>NUCLEOTIDE SEQUENCE</scope>
    <source>
        <strain evidence="15">B1096_S55</strain>
    </source>
</reference>
<evidence type="ECO:0000256" key="7">
    <source>
        <dbReference type="ARBA" id="ARBA00022741"/>
    </source>
</evidence>
<dbReference type="InterPro" id="IPR050640">
    <property type="entry name" value="Bact_2-comp_sensor_kinase"/>
</dbReference>
<dbReference type="Gene3D" id="3.30.565.10">
    <property type="entry name" value="Histidine kinase-like ATPase, C-terminal domain"/>
    <property type="match status" value="1"/>
</dbReference>
<protein>
    <recommendedName>
        <fullName evidence="3">histidine kinase</fullName>
        <ecNumber evidence="3">2.7.13.3</ecNumber>
    </recommendedName>
</protein>
<proteinExistence type="predicted"/>
<feature type="transmembrane region" description="Helical" evidence="12">
    <location>
        <begin position="175"/>
        <end position="194"/>
    </location>
</feature>
<dbReference type="Pfam" id="PF00672">
    <property type="entry name" value="HAMP"/>
    <property type="match status" value="1"/>
</dbReference>
<evidence type="ECO:0000313" key="16">
    <source>
        <dbReference type="Proteomes" id="UP001057753"/>
    </source>
</evidence>
<evidence type="ECO:0000256" key="2">
    <source>
        <dbReference type="ARBA" id="ARBA00004651"/>
    </source>
</evidence>
<evidence type="ECO:0000256" key="10">
    <source>
        <dbReference type="ARBA" id="ARBA00023012"/>
    </source>
</evidence>
<dbReference type="InterPro" id="IPR005467">
    <property type="entry name" value="His_kinase_dom"/>
</dbReference>
<dbReference type="SUPFAM" id="SSF158472">
    <property type="entry name" value="HAMP domain-like"/>
    <property type="match status" value="1"/>
</dbReference>
<gene>
    <name evidence="15" type="ORF">HXA33_12075</name>
</gene>
<evidence type="ECO:0000256" key="1">
    <source>
        <dbReference type="ARBA" id="ARBA00000085"/>
    </source>
</evidence>